<gene>
    <name evidence="2" type="ORF">SRAS04492_LOCUS3847</name>
</gene>
<name>A0A7S3FXB3_9SPIT</name>
<proteinExistence type="predicted"/>
<accession>A0A7S3FXB3</accession>
<evidence type="ECO:0000256" key="1">
    <source>
        <dbReference type="SAM" id="MobiDB-lite"/>
    </source>
</evidence>
<sequence>MLKQQYAGSLTQSSVRATFADSLSQYSKHSDDMGGHGTEVEVKSSSFNQIKGIYSNKKKNNEKFGKTQKKLPDLTTGGYNENQQKKPVGGGFASDSDEYLNAQQLPMIKGGGSIHAQNVADAYILNNTNQASGAGVVMGPMVHMGNKAMKKSVHNNNFNQSKYISGNISTHHNQSQSPASQTFFKDNTKNKNINSLIGKKGWPSLKKKNNNNNMYVSPYSKNPNPK</sequence>
<dbReference type="AlphaFoldDB" id="A0A7S3FXB3"/>
<organism evidence="2">
    <name type="scientific">Strombidium rassoulzadegani</name>
    <dbReference type="NCBI Taxonomy" id="1082188"/>
    <lineage>
        <taxon>Eukaryota</taxon>
        <taxon>Sar</taxon>
        <taxon>Alveolata</taxon>
        <taxon>Ciliophora</taxon>
        <taxon>Intramacronucleata</taxon>
        <taxon>Spirotrichea</taxon>
        <taxon>Oligotrichia</taxon>
        <taxon>Strombidiidae</taxon>
        <taxon>Strombidium</taxon>
    </lineage>
</organism>
<feature type="region of interest" description="Disordered" evidence="1">
    <location>
        <begin position="58"/>
        <end position="95"/>
    </location>
</feature>
<feature type="compositionally biased region" description="Polar residues" evidence="1">
    <location>
        <begin position="210"/>
        <end position="226"/>
    </location>
</feature>
<feature type="compositionally biased region" description="Polar residues" evidence="1">
    <location>
        <begin position="158"/>
        <end position="195"/>
    </location>
</feature>
<protein>
    <submittedName>
        <fullName evidence="2">Uncharacterized protein</fullName>
    </submittedName>
</protein>
<feature type="region of interest" description="Disordered" evidence="1">
    <location>
        <begin position="158"/>
        <end position="226"/>
    </location>
</feature>
<dbReference type="EMBL" id="HBIA01007448">
    <property type="protein sequence ID" value="CAE0232049.1"/>
    <property type="molecule type" value="Transcribed_RNA"/>
</dbReference>
<reference evidence="2" key="1">
    <citation type="submission" date="2021-01" db="EMBL/GenBank/DDBJ databases">
        <authorList>
            <person name="Corre E."/>
            <person name="Pelletier E."/>
            <person name="Niang G."/>
            <person name="Scheremetjew M."/>
            <person name="Finn R."/>
            <person name="Kale V."/>
            <person name="Holt S."/>
            <person name="Cochrane G."/>
            <person name="Meng A."/>
            <person name="Brown T."/>
            <person name="Cohen L."/>
        </authorList>
    </citation>
    <scope>NUCLEOTIDE SEQUENCE</scope>
    <source>
        <strain evidence="2">Ras09</strain>
    </source>
</reference>
<evidence type="ECO:0000313" key="2">
    <source>
        <dbReference type="EMBL" id="CAE0232049.1"/>
    </source>
</evidence>